<protein>
    <submittedName>
        <fullName evidence="2">Uncharacterized protein</fullName>
    </submittedName>
</protein>
<dbReference type="EMBL" id="OBQD01000003">
    <property type="protein sequence ID" value="SOC37061.1"/>
    <property type="molecule type" value="Genomic_DNA"/>
</dbReference>
<gene>
    <name evidence="2" type="ORF">SAMN05892877_103405</name>
</gene>
<reference evidence="2 3" key="1">
    <citation type="submission" date="2017-08" db="EMBL/GenBank/DDBJ databases">
        <authorList>
            <person name="de Groot N.N."/>
        </authorList>
    </citation>
    <scope>NUCLEOTIDE SEQUENCE [LARGE SCALE GENOMIC DNA]</scope>
    <source>
        <strain evidence="2 3">JC85</strain>
    </source>
</reference>
<name>A0A285U9T3_9HYPH</name>
<dbReference type="Proteomes" id="UP000219167">
    <property type="component" value="Unassembled WGS sequence"/>
</dbReference>
<sequence length="104" mass="11463">MIRPRKRAGLSEMARVAGAEASRIRTVQAALAKDGGAAATSATQIRRAEVFEDIERLIIAIMDVPDRVREVLAPVMRAMATAEKFERDREAAPPAETEHEYSEN</sequence>
<dbReference type="RefSeq" id="WP_097137444.1">
    <property type="nucleotide sequence ID" value="NZ_OBQD01000003.1"/>
</dbReference>
<proteinExistence type="predicted"/>
<evidence type="ECO:0000313" key="3">
    <source>
        <dbReference type="Proteomes" id="UP000219167"/>
    </source>
</evidence>
<evidence type="ECO:0000256" key="1">
    <source>
        <dbReference type="SAM" id="MobiDB-lite"/>
    </source>
</evidence>
<feature type="region of interest" description="Disordered" evidence="1">
    <location>
        <begin position="83"/>
        <end position="104"/>
    </location>
</feature>
<dbReference type="OrthoDB" id="9932782at2"/>
<organism evidence="2 3">
    <name type="scientific">Rhizobium subbaraonis</name>
    <dbReference type="NCBI Taxonomy" id="908946"/>
    <lineage>
        <taxon>Bacteria</taxon>
        <taxon>Pseudomonadati</taxon>
        <taxon>Pseudomonadota</taxon>
        <taxon>Alphaproteobacteria</taxon>
        <taxon>Hyphomicrobiales</taxon>
        <taxon>Rhizobiaceae</taxon>
        <taxon>Rhizobium/Agrobacterium group</taxon>
        <taxon>Rhizobium</taxon>
    </lineage>
</organism>
<keyword evidence="3" id="KW-1185">Reference proteome</keyword>
<dbReference type="AlphaFoldDB" id="A0A285U9T3"/>
<evidence type="ECO:0000313" key="2">
    <source>
        <dbReference type="EMBL" id="SOC37061.1"/>
    </source>
</evidence>
<accession>A0A285U9T3</accession>